<evidence type="ECO:0000313" key="6">
    <source>
        <dbReference type="Proteomes" id="UP000297613"/>
    </source>
</evidence>
<dbReference type="GO" id="GO:0007160">
    <property type="term" value="P:cell-matrix adhesion"/>
    <property type="evidence" value="ECO:0007669"/>
    <property type="project" value="TreeGrafter"/>
</dbReference>
<feature type="chain" id="PRO_5044426203" description="VCBS repeat-containing protein" evidence="4">
    <location>
        <begin position="22"/>
        <end position="575"/>
    </location>
</feature>
<evidence type="ECO:0000313" key="5">
    <source>
        <dbReference type="EMBL" id="TGL86985.1"/>
    </source>
</evidence>
<protein>
    <recommendedName>
        <fullName evidence="7">VCBS repeat-containing protein</fullName>
    </recommendedName>
</protein>
<proteinExistence type="predicted"/>
<dbReference type="RefSeq" id="WP_135571369.1">
    <property type="nucleotide sequence ID" value="NZ_RQGK01000016.1"/>
</dbReference>
<dbReference type="GO" id="GO:0005178">
    <property type="term" value="F:integrin binding"/>
    <property type="evidence" value="ECO:0007669"/>
    <property type="project" value="TreeGrafter"/>
</dbReference>
<dbReference type="GO" id="GO:0009897">
    <property type="term" value="C:external side of plasma membrane"/>
    <property type="evidence" value="ECO:0007669"/>
    <property type="project" value="TreeGrafter"/>
</dbReference>
<evidence type="ECO:0000256" key="3">
    <source>
        <dbReference type="ARBA" id="ARBA00023180"/>
    </source>
</evidence>
<dbReference type="PRINTS" id="PR01185">
    <property type="entry name" value="INTEGRINA"/>
</dbReference>
<keyword evidence="2" id="KW-0677">Repeat</keyword>
<dbReference type="PANTHER" id="PTHR23220">
    <property type="entry name" value="INTEGRIN ALPHA"/>
    <property type="match status" value="1"/>
</dbReference>
<dbReference type="Gene3D" id="2.130.10.130">
    <property type="entry name" value="Integrin alpha, N-terminal"/>
    <property type="match status" value="3"/>
</dbReference>
<organism evidence="5 6">
    <name type="scientific">Leptospira yasudae</name>
    <dbReference type="NCBI Taxonomy" id="2202201"/>
    <lineage>
        <taxon>Bacteria</taxon>
        <taxon>Pseudomonadati</taxon>
        <taxon>Spirochaetota</taxon>
        <taxon>Spirochaetia</taxon>
        <taxon>Leptospirales</taxon>
        <taxon>Leptospiraceae</taxon>
        <taxon>Leptospira</taxon>
    </lineage>
</organism>
<dbReference type="GO" id="GO:0007229">
    <property type="term" value="P:integrin-mediated signaling pathway"/>
    <property type="evidence" value="ECO:0007669"/>
    <property type="project" value="TreeGrafter"/>
</dbReference>
<dbReference type="GO" id="GO:0033627">
    <property type="term" value="P:cell adhesion mediated by integrin"/>
    <property type="evidence" value="ECO:0007669"/>
    <property type="project" value="TreeGrafter"/>
</dbReference>
<evidence type="ECO:0000256" key="4">
    <source>
        <dbReference type="SAM" id="SignalP"/>
    </source>
</evidence>
<dbReference type="EMBL" id="RQGM01000020">
    <property type="protein sequence ID" value="TGL86985.1"/>
    <property type="molecule type" value="Genomic_DNA"/>
</dbReference>
<name>A0A6N4QZE5_9LEPT</name>
<keyword evidence="3" id="KW-0325">Glycoprotein</keyword>
<dbReference type="PANTHER" id="PTHR23220:SF133">
    <property type="entry name" value="INTEGRIN ALPHA-PS2"/>
    <property type="match status" value="1"/>
</dbReference>
<dbReference type="AlphaFoldDB" id="A0A6N4QZE5"/>
<reference evidence="5 6" key="1">
    <citation type="journal article" date="2019" name="PLoS Negl. Trop. Dis.">
        <title>Revisiting the worldwide diversity of Leptospira species in the environment.</title>
        <authorList>
            <person name="Vincent A.T."/>
            <person name="Schiettekatte O."/>
            <person name="Bourhy P."/>
            <person name="Veyrier F.J."/>
            <person name="Picardeau M."/>
        </authorList>
    </citation>
    <scope>NUCLEOTIDE SEQUENCE [LARGE SCALE GENOMIC DNA]</scope>
    <source>
        <strain evidence="5 6">201702445</strain>
    </source>
</reference>
<keyword evidence="1 4" id="KW-0732">Signal</keyword>
<accession>A0A6N4QZE5</accession>
<feature type="signal peptide" evidence="4">
    <location>
        <begin position="1"/>
        <end position="21"/>
    </location>
</feature>
<dbReference type="PROSITE" id="PS51470">
    <property type="entry name" value="FG_GAP"/>
    <property type="match status" value="3"/>
</dbReference>
<dbReference type="Pfam" id="PF01839">
    <property type="entry name" value="FG-GAP"/>
    <property type="match status" value="1"/>
</dbReference>
<dbReference type="GO" id="GO:0008305">
    <property type="term" value="C:integrin complex"/>
    <property type="evidence" value="ECO:0007669"/>
    <property type="project" value="InterPro"/>
</dbReference>
<dbReference type="Proteomes" id="UP000297613">
    <property type="component" value="Unassembled WGS sequence"/>
</dbReference>
<gene>
    <name evidence="5" type="ORF">EHQ83_05340</name>
</gene>
<evidence type="ECO:0000256" key="2">
    <source>
        <dbReference type="ARBA" id="ARBA00022737"/>
    </source>
</evidence>
<sequence>MKRILEILVSAVLVSAALNCATQGVYNPEISFSTAWWETQILKCVLSGTCTDQTPPTLVVGNLSSSHNVILESGFIVGTASDDLLLSRIEISADSGPFLPAVGTNTWQYQIPSQWKSGSSHSVQVRSFDFAGNASPTQNFSFKKGSNKDINGDGFPDLAATASLFSTTKNGEIYLFYGLGSGTVVPNSTSMANVTITGDTTSSFGYALQLGDLNGDGYADLAAGGSFEYGSGTGQLYVFYSTGKNGIVAASFANANLTINAGPSTLLGYSLSLGDVNGDGFTDIAASGYLGAGRALIYYGGAAGVSSTPATTITGPGSNFGSAVRLGDLNGDGFADMIVNGNTYSASAGRLWIFHSTGSAGITAVDTSAPTWTLTGISASDSFGISMTTGDINADGYEDLIAASPGYSGNLGRVYVFHGGTTGISAASPATANQTLTGAVAGERFGTDVALGDINGDGFLDLASAAILYNASMGRLHLFHFSGGTISATASTLITGEATNDQFGIPTFLDCNGDGYSDLVVGAQGNTNAAGRAYLFRSPGSSGLTVSLATSANAAISGYNLPGPTGSIFGSTFGH</sequence>
<dbReference type="SUPFAM" id="SSF69318">
    <property type="entry name" value="Integrin alpha N-terminal domain"/>
    <property type="match status" value="2"/>
</dbReference>
<dbReference type="SMART" id="SM00191">
    <property type="entry name" value="Int_alpha"/>
    <property type="match status" value="7"/>
</dbReference>
<evidence type="ECO:0000256" key="1">
    <source>
        <dbReference type="ARBA" id="ARBA00022729"/>
    </source>
</evidence>
<dbReference type="InterPro" id="IPR013517">
    <property type="entry name" value="FG-GAP"/>
</dbReference>
<dbReference type="InterPro" id="IPR000413">
    <property type="entry name" value="Integrin_alpha"/>
</dbReference>
<evidence type="ECO:0008006" key="7">
    <source>
        <dbReference type="Google" id="ProtNLM"/>
    </source>
</evidence>
<dbReference type="GO" id="GO:0098609">
    <property type="term" value="P:cell-cell adhesion"/>
    <property type="evidence" value="ECO:0007669"/>
    <property type="project" value="TreeGrafter"/>
</dbReference>
<dbReference type="Pfam" id="PF13517">
    <property type="entry name" value="FG-GAP_3"/>
    <property type="match status" value="3"/>
</dbReference>
<dbReference type="InterPro" id="IPR013519">
    <property type="entry name" value="Int_alpha_beta-p"/>
</dbReference>
<comment type="caution">
    <text evidence="5">The sequence shown here is derived from an EMBL/GenBank/DDBJ whole genome shotgun (WGS) entry which is preliminary data.</text>
</comment>
<dbReference type="InterPro" id="IPR028994">
    <property type="entry name" value="Integrin_alpha_N"/>
</dbReference>